<evidence type="ECO:0000256" key="5">
    <source>
        <dbReference type="SAM" id="MobiDB-lite"/>
    </source>
</evidence>
<dbReference type="InterPro" id="IPR017452">
    <property type="entry name" value="GPCR_Rhodpsn_7TM"/>
</dbReference>
<name>A0AAD8B633_BIOPF</name>
<keyword evidence="3 6" id="KW-1133">Transmembrane helix</keyword>
<dbReference type="InterPro" id="IPR000276">
    <property type="entry name" value="GPCR_Rhodpsn"/>
</dbReference>
<dbReference type="PANTHER" id="PTHR46641:SF2">
    <property type="entry name" value="FMRFAMIDE RECEPTOR"/>
    <property type="match status" value="1"/>
</dbReference>
<dbReference type="EMBL" id="JASAOG010000152">
    <property type="protein sequence ID" value="KAK0047370.1"/>
    <property type="molecule type" value="Genomic_DNA"/>
</dbReference>
<dbReference type="GO" id="GO:0016020">
    <property type="term" value="C:membrane"/>
    <property type="evidence" value="ECO:0007669"/>
    <property type="project" value="UniProtKB-SubCell"/>
</dbReference>
<protein>
    <submittedName>
        <fullName evidence="8">G-protein coupled receptor</fullName>
    </submittedName>
</protein>
<keyword evidence="2 6" id="KW-0812">Transmembrane</keyword>
<evidence type="ECO:0000313" key="8">
    <source>
        <dbReference type="EMBL" id="KAK0047370.1"/>
    </source>
</evidence>
<dbReference type="PANTHER" id="PTHR46641">
    <property type="entry name" value="FMRFAMIDE RECEPTOR-RELATED"/>
    <property type="match status" value="1"/>
</dbReference>
<feature type="transmembrane region" description="Helical" evidence="6">
    <location>
        <begin position="68"/>
        <end position="87"/>
    </location>
</feature>
<feature type="transmembrane region" description="Helical" evidence="6">
    <location>
        <begin position="117"/>
        <end position="141"/>
    </location>
</feature>
<reference evidence="8" key="2">
    <citation type="submission" date="2023-04" db="EMBL/GenBank/DDBJ databases">
        <authorList>
            <person name="Bu L."/>
            <person name="Lu L."/>
            <person name="Laidemitt M.R."/>
            <person name="Zhang S.M."/>
            <person name="Mutuku M."/>
            <person name="Mkoji G."/>
            <person name="Steinauer M."/>
            <person name="Loker E.S."/>
        </authorList>
    </citation>
    <scope>NUCLEOTIDE SEQUENCE</scope>
    <source>
        <strain evidence="8">KasaAsao</strain>
        <tissue evidence="8">Whole Snail</tissue>
    </source>
</reference>
<evidence type="ECO:0000256" key="6">
    <source>
        <dbReference type="SAM" id="Phobius"/>
    </source>
</evidence>
<evidence type="ECO:0000256" key="4">
    <source>
        <dbReference type="ARBA" id="ARBA00023136"/>
    </source>
</evidence>
<evidence type="ECO:0000256" key="1">
    <source>
        <dbReference type="ARBA" id="ARBA00004370"/>
    </source>
</evidence>
<dbReference type="Gene3D" id="1.20.1070.10">
    <property type="entry name" value="Rhodopsin 7-helix transmembrane proteins"/>
    <property type="match status" value="1"/>
</dbReference>
<dbReference type="PROSITE" id="PS50262">
    <property type="entry name" value="G_PROTEIN_RECEP_F1_2"/>
    <property type="match status" value="1"/>
</dbReference>
<keyword evidence="4 6" id="KW-0472">Membrane</keyword>
<evidence type="ECO:0000313" key="9">
    <source>
        <dbReference type="Proteomes" id="UP001233172"/>
    </source>
</evidence>
<evidence type="ECO:0000256" key="2">
    <source>
        <dbReference type="ARBA" id="ARBA00022692"/>
    </source>
</evidence>
<dbReference type="Pfam" id="PF00001">
    <property type="entry name" value="7tm_1"/>
    <property type="match status" value="1"/>
</dbReference>
<comment type="subcellular location">
    <subcellularLocation>
        <location evidence="1">Membrane</location>
    </subcellularLocation>
</comment>
<dbReference type="Proteomes" id="UP001233172">
    <property type="component" value="Unassembled WGS sequence"/>
</dbReference>
<feature type="domain" description="G-protein coupled receptors family 1 profile" evidence="7">
    <location>
        <begin position="47"/>
        <end position="284"/>
    </location>
</feature>
<gene>
    <name evidence="8" type="ORF">Bpfe_023222</name>
</gene>
<sequence length="554" mass="58674">MNTSNASQTENYAIKELLTIPLELANLISLLCYVIVSPVISVIGVFTNLINICVYYKHGMKESVNISFMTLAVTDLAGLVCCIWYGIGRSSLLASSADVYISFRDVAYVTGAYPRVLFSKMTCLITVYIALERCFCVVAPLHVKTLITPMRTVVTLSLLYALGVITNFPVLYLGALHLSWKKDPTSNKTYLGMVYSADYFDVSAIVTLIKAFMLVTSFIVVAISTVSLSVSLQRKSKWRDTSANFLTKGAQRLSKRDATLSKTTILISTALITCYLPYTTNNVLMATMDGFQLYDGQIFVQDQAELHQEQSNPLSHYTNDGPGYISTPYYVVTVDALPGDTITGDALPGDTITGDALPGDTITGDALPGDTITGDALPGDTITGDALPGDTITGDALPGDTITGDALPGDTITGDALPGDTITGDALPGDTITVDALPGDTITGDALPGDTITVDALPGDTITGDALPGDTITGDAPSIEKPGRGMGESINISFFTLAVTDLAGLVSCIWYAIGISPSMVSSVESGNEFKDVIYITGGNTIVWIEETMSGIVST</sequence>
<dbReference type="GO" id="GO:0004930">
    <property type="term" value="F:G protein-coupled receptor activity"/>
    <property type="evidence" value="ECO:0007669"/>
    <property type="project" value="InterPro"/>
</dbReference>
<accession>A0AAD8B633</accession>
<feature type="region of interest" description="Disordered" evidence="5">
    <location>
        <begin position="350"/>
        <end position="424"/>
    </location>
</feature>
<feature type="transmembrane region" description="Helical" evidence="6">
    <location>
        <begin position="153"/>
        <end position="180"/>
    </location>
</feature>
<feature type="transmembrane region" description="Helical" evidence="6">
    <location>
        <begin position="200"/>
        <end position="230"/>
    </location>
</feature>
<dbReference type="InterPro" id="IPR052954">
    <property type="entry name" value="GPCR-Ligand_Int"/>
</dbReference>
<dbReference type="AlphaFoldDB" id="A0AAD8B633"/>
<feature type="transmembrane region" description="Helical" evidence="6">
    <location>
        <begin position="27"/>
        <end position="56"/>
    </location>
</feature>
<evidence type="ECO:0000259" key="7">
    <source>
        <dbReference type="PROSITE" id="PS50262"/>
    </source>
</evidence>
<keyword evidence="8" id="KW-0675">Receptor</keyword>
<comment type="caution">
    <text evidence="8">The sequence shown here is derived from an EMBL/GenBank/DDBJ whole genome shotgun (WGS) entry which is preliminary data.</text>
</comment>
<proteinExistence type="predicted"/>
<evidence type="ECO:0000256" key="3">
    <source>
        <dbReference type="ARBA" id="ARBA00022989"/>
    </source>
</evidence>
<organism evidence="8 9">
    <name type="scientific">Biomphalaria pfeifferi</name>
    <name type="common">Bloodfluke planorb</name>
    <name type="synonym">Freshwater snail</name>
    <dbReference type="NCBI Taxonomy" id="112525"/>
    <lineage>
        <taxon>Eukaryota</taxon>
        <taxon>Metazoa</taxon>
        <taxon>Spiralia</taxon>
        <taxon>Lophotrochozoa</taxon>
        <taxon>Mollusca</taxon>
        <taxon>Gastropoda</taxon>
        <taxon>Heterobranchia</taxon>
        <taxon>Euthyneura</taxon>
        <taxon>Panpulmonata</taxon>
        <taxon>Hygrophila</taxon>
        <taxon>Lymnaeoidea</taxon>
        <taxon>Planorbidae</taxon>
        <taxon>Biomphalaria</taxon>
    </lineage>
</organism>
<keyword evidence="9" id="KW-1185">Reference proteome</keyword>
<reference evidence="8" key="1">
    <citation type="journal article" date="2023" name="PLoS Negl. Trop. Dis.">
        <title>A genome sequence for Biomphalaria pfeifferi, the major vector snail for the human-infecting parasite Schistosoma mansoni.</title>
        <authorList>
            <person name="Bu L."/>
            <person name="Lu L."/>
            <person name="Laidemitt M.R."/>
            <person name="Zhang S.M."/>
            <person name="Mutuku M."/>
            <person name="Mkoji G."/>
            <person name="Steinauer M."/>
            <person name="Loker E.S."/>
        </authorList>
    </citation>
    <scope>NUCLEOTIDE SEQUENCE</scope>
    <source>
        <strain evidence="8">KasaAsao</strain>
    </source>
</reference>
<dbReference type="SUPFAM" id="SSF81321">
    <property type="entry name" value="Family A G protein-coupled receptor-like"/>
    <property type="match status" value="1"/>
</dbReference>